<dbReference type="EC" id="2.7.13.3" evidence="2"/>
<keyword evidence="9" id="KW-0175">Coiled coil</keyword>
<dbReference type="InterPro" id="IPR011712">
    <property type="entry name" value="Sig_transdc_His_kin_sub3_dim/P"/>
</dbReference>
<dbReference type="GO" id="GO:0046983">
    <property type="term" value="F:protein dimerization activity"/>
    <property type="evidence" value="ECO:0007669"/>
    <property type="project" value="InterPro"/>
</dbReference>
<dbReference type="InterPro" id="IPR050482">
    <property type="entry name" value="Sensor_HK_TwoCompSys"/>
</dbReference>
<comment type="caution">
    <text evidence="13">The sequence shown here is derived from an EMBL/GenBank/DDBJ whole genome shotgun (WGS) entry which is preliminary data.</text>
</comment>
<evidence type="ECO:0000256" key="10">
    <source>
        <dbReference type="SAM" id="Phobius"/>
    </source>
</evidence>
<organism evidence="13 14">
    <name type="scientific">Allocatelliglobosispora scoriae</name>
    <dbReference type="NCBI Taxonomy" id="643052"/>
    <lineage>
        <taxon>Bacteria</taxon>
        <taxon>Bacillati</taxon>
        <taxon>Actinomycetota</taxon>
        <taxon>Actinomycetes</taxon>
        <taxon>Micromonosporales</taxon>
        <taxon>Micromonosporaceae</taxon>
        <taxon>Allocatelliglobosispora</taxon>
    </lineage>
</organism>
<dbReference type="GO" id="GO:0000155">
    <property type="term" value="F:phosphorelay sensor kinase activity"/>
    <property type="evidence" value="ECO:0007669"/>
    <property type="project" value="InterPro"/>
</dbReference>
<keyword evidence="10" id="KW-0812">Transmembrane</keyword>
<feature type="transmembrane region" description="Helical" evidence="10">
    <location>
        <begin position="18"/>
        <end position="36"/>
    </location>
</feature>
<keyword evidence="14" id="KW-1185">Reference proteome</keyword>
<accession>A0A841C3A7</accession>
<keyword evidence="10" id="KW-0472">Membrane</keyword>
<dbReference type="InterPro" id="IPR003594">
    <property type="entry name" value="HATPase_dom"/>
</dbReference>
<evidence type="ECO:0000256" key="7">
    <source>
        <dbReference type="ARBA" id="ARBA00022840"/>
    </source>
</evidence>
<feature type="transmembrane region" description="Helical" evidence="10">
    <location>
        <begin position="134"/>
        <end position="156"/>
    </location>
</feature>
<sequence>MTSPSAPPEVSARRRGGAGLAVLVALVQLVGTAIWSAGQATAWDPLGCALLVVSGLALAARHRAPAATLVGIAVLTVGHQVLDHPRGPTFLALIIAAVVAARSDRRGPVALVAIASYAAWVVLGGPTLGRALTVAAWAAGLGILLAVVYAAAPMAIEMARRQRRLDEERRRRQASEERLRIAQELHDVLGHHLSLINVRASVGRHLMDRRPDEARAALDTIKQASAEALREVQSVLNTLYPSGEAAPRAPAPGLDRLDELTVDAGLPVRTTISGAPRPLPAEIDRAAYRIVQEALTNVRRHSCPGAAVTIAIDYREEELVMLIQDDGGMRGPITAATVEGNGVSGMRERATVLGGSLTAGPSPTGGWRVRAQLPAAGDPA</sequence>
<evidence type="ECO:0000256" key="6">
    <source>
        <dbReference type="ARBA" id="ARBA00022777"/>
    </source>
</evidence>
<name>A0A841C3A7_9ACTN</name>
<gene>
    <name evidence="13" type="ORF">F4553_006966</name>
</gene>
<dbReference type="Gene3D" id="3.30.565.10">
    <property type="entry name" value="Histidine kinase-like ATPase, C-terminal domain"/>
    <property type="match status" value="1"/>
</dbReference>
<keyword evidence="5" id="KW-0547">Nucleotide-binding</keyword>
<reference evidence="13 14" key="1">
    <citation type="submission" date="2020-08" db="EMBL/GenBank/DDBJ databases">
        <title>Sequencing the genomes of 1000 actinobacteria strains.</title>
        <authorList>
            <person name="Klenk H.-P."/>
        </authorList>
    </citation>
    <scope>NUCLEOTIDE SEQUENCE [LARGE SCALE GENOMIC DNA]</scope>
    <source>
        <strain evidence="13 14">DSM 45362</strain>
    </source>
</reference>
<evidence type="ECO:0000256" key="2">
    <source>
        <dbReference type="ARBA" id="ARBA00012438"/>
    </source>
</evidence>
<evidence type="ECO:0000313" key="13">
    <source>
        <dbReference type="EMBL" id="MBB5873532.1"/>
    </source>
</evidence>
<feature type="domain" description="Histidine kinase/HSP90-like ATPase" evidence="11">
    <location>
        <begin position="285"/>
        <end position="375"/>
    </location>
</feature>
<feature type="domain" description="Signal transduction histidine kinase subgroup 3 dimerisation and phosphoacceptor" evidence="12">
    <location>
        <begin position="177"/>
        <end position="243"/>
    </location>
</feature>
<evidence type="ECO:0000256" key="3">
    <source>
        <dbReference type="ARBA" id="ARBA00022553"/>
    </source>
</evidence>
<dbReference type="Pfam" id="PF02518">
    <property type="entry name" value="HATPase_c"/>
    <property type="match status" value="1"/>
</dbReference>
<dbReference type="GO" id="GO:0016020">
    <property type="term" value="C:membrane"/>
    <property type="evidence" value="ECO:0007669"/>
    <property type="project" value="InterPro"/>
</dbReference>
<evidence type="ECO:0000256" key="9">
    <source>
        <dbReference type="SAM" id="Coils"/>
    </source>
</evidence>
<keyword evidence="3" id="KW-0597">Phosphoprotein</keyword>
<evidence type="ECO:0000259" key="11">
    <source>
        <dbReference type="Pfam" id="PF02518"/>
    </source>
</evidence>
<feature type="transmembrane region" description="Helical" evidence="10">
    <location>
        <begin position="110"/>
        <end position="128"/>
    </location>
</feature>
<keyword evidence="8" id="KW-0902">Two-component regulatory system</keyword>
<comment type="catalytic activity">
    <reaction evidence="1">
        <text>ATP + protein L-histidine = ADP + protein N-phospho-L-histidine.</text>
        <dbReference type="EC" id="2.7.13.3"/>
    </reaction>
</comment>
<dbReference type="Pfam" id="PF07730">
    <property type="entry name" value="HisKA_3"/>
    <property type="match status" value="1"/>
</dbReference>
<evidence type="ECO:0000256" key="8">
    <source>
        <dbReference type="ARBA" id="ARBA00023012"/>
    </source>
</evidence>
<evidence type="ECO:0000256" key="1">
    <source>
        <dbReference type="ARBA" id="ARBA00000085"/>
    </source>
</evidence>
<dbReference type="Proteomes" id="UP000587527">
    <property type="component" value="Unassembled WGS sequence"/>
</dbReference>
<keyword evidence="4" id="KW-0808">Transferase</keyword>
<dbReference type="AlphaFoldDB" id="A0A841C3A7"/>
<feature type="coiled-coil region" evidence="9">
    <location>
        <begin position="158"/>
        <end position="185"/>
    </location>
</feature>
<dbReference type="CDD" id="cd16917">
    <property type="entry name" value="HATPase_UhpB-NarQ-NarX-like"/>
    <property type="match status" value="1"/>
</dbReference>
<keyword evidence="10" id="KW-1133">Transmembrane helix</keyword>
<evidence type="ECO:0000256" key="5">
    <source>
        <dbReference type="ARBA" id="ARBA00022741"/>
    </source>
</evidence>
<dbReference type="Gene3D" id="1.20.5.1930">
    <property type="match status" value="1"/>
</dbReference>
<dbReference type="RefSeq" id="WP_221470594.1">
    <property type="nucleotide sequence ID" value="NZ_JACHMN010000003.1"/>
</dbReference>
<dbReference type="PANTHER" id="PTHR24421">
    <property type="entry name" value="NITRATE/NITRITE SENSOR PROTEIN NARX-RELATED"/>
    <property type="match status" value="1"/>
</dbReference>
<dbReference type="EMBL" id="JACHMN010000003">
    <property type="protein sequence ID" value="MBB5873532.1"/>
    <property type="molecule type" value="Genomic_DNA"/>
</dbReference>
<evidence type="ECO:0000259" key="12">
    <source>
        <dbReference type="Pfam" id="PF07730"/>
    </source>
</evidence>
<dbReference type="SUPFAM" id="SSF55874">
    <property type="entry name" value="ATPase domain of HSP90 chaperone/DNA topoisomerase II/histidine kinase"/>
    <property type="match status" value="1"/>
</dbReference>
<dbReference type="InterPro" id="IPR036890">
    <property type="entry name" value="HATPase_C_sf"/>
</dbReference>
<keyword evidence="7" id="KW-0067">ATP-binding</keyword>
<dbReference type="PANTHER" id="PTHR24421:SF10">
    <property type="entry name" value="NITRATE_NITRITE SENSOR PROTEIN NARQ"/>
    <property type="match status" value="1"/>
</dbReference>
<protein>
    <recommendedName>
        <fullName evidence="2">histidine kinase</fullName>
        <ecNumber evidence="2">2.7.13.3</ecNumber>
    </recommendedName>
</protein>
<dbReference type="GO" id="GO:0005524">
    <property type="term" value="F:ATP binding"/>
    <property type="evidence" value="ECO:0007669"/>
    <property type="project" value="UniProtKB-KW"/>
</dbReference>
<evidence type="ECO:0000256" key="4">
    <source>
        <dbReference type="ARBA" id="ARBA00022679"/>
    </source>
</evidence>
<keyword evidence="6 13" id="KW-0418">Kinase</keyword>
<evidence type="ECO:0000313" key="14">
    <source>
        <dbReference type="Proteomes" id="UP000587527"/>
    </source>
</evidence>
<proteinExistence type="predicted"/>